<feature type="domain" description="Pectinesterase catalytic" evidence="6">
    <location>
        <begin position="1"/>
        <end position="63"/>
    </location>
</feature>
<dbReference type="Proteomes" id="UP001280121">
    <property type="component" value="Unassembled WGS sequence"/>
</dbReference>
<dbReference type="Gene3D" id="2.160.20.10">
    <property type="entry name" value="Single-stranded right-handed beta-helix, Pectin lyase-like"/>
    <property type="match status" value="1"/>
</dbReference>
<evidence type="ECO:0000256" key="3">
    <source>
        <dbReference type="ARBA" id="ARBA00013229"/>
    </source>
</evidence>
<dbReference type="Pfam" id="PF01095">
    <property type="entry name" value="Pectinesterase"/>
    <property type="match status" value="1"/>
</dbReference>
<reference evidence="7" key="1">
    <citation type="journal article" date="2023" name="Plant J.">
        <title>Genome sequences and population genomics provide insights into the demographic history, inbreeding, and mutation load of two 'living fossil' tree species of Dipteronia.</title>
        <authorList>
            <person name="Feng Y."/>
            <person name="Comes H.P."/>
            <person name="Chen J."/>
            <person name="Zhu S."/>
            <person name="Lu R."/>
            <person name="Zhang X."/>
            <person name="Li P."/>
            <person name="Qiu J."/>
            <person name="Olsen K.M."/>
            <person name="Qiu Y."/>
        </authorList>
    </citation>
    <scope>NUCLEOTIDE SEQUENCE</scope>
    <source>
        <strain evidence="7">KIB01</strain>
    </source>
</reference>
<dbReference type="PANTHER" id="PTHR31321:SF81">
    <property type="entry name" value="PECTINESTERASE"/>
    <property type="match status" value="1"/>
</dbReference>
<comment type="pathway">
    <text evidence="1">Glycan metabolism; pectin degradation; 2-dehydro-3-deoxy-D-gluconate from pectin: step 1/5.</text>
</comment>
<protein>
    <recommendedName>
        <fullName evidence="3">pectinesterase</fullName>
        <ecNumber evidence="3">3.1.1.11</ecNumber>
    </recommendedName>
</protein>
<dbReference type="AlphaFoldDB" id="A0AAD9U880"/>
<dbReference type="InterPro" id="IPR011050">
    <property type="entry name" value="Pectin_lyase_fold/virulence"/>
</dbReference>
<comment type="similarity">
    <text evidence="2">Belongs to the pectinesterase family.</text>
</comment>
<dbReference type="GO" id="GO:0042545">
    <property type="term" value="P:cell wall modification"/>
    <property type="evidence" value="ECO:0007669"/>
    <property type="project" value="InterPro"/>
</dbReference>
<proteinExistence type="inferred from homology"/>
<dbReference type="GO" id="GO:0030599">
    <property type="term" value="F:pectinesterase activity"/>
    <property type="evidence" value="ECO:0007669"/>
    <property type="project" value="UniProtKB-EC"/>
</dbReference>
<dbReference type="GO" id="GO:0045490">
    <property type="term" value="P:pectin catabolic process"/>
    <property type="evidence" value="ECO:0007669"/>
    <property type="project" value="TreeGrafter"/>
</dbReference>
<keyword evidence="5" id="KW-0063">Aspartyl esterase</keyword>
<evidence type="ECO:0000256" key="5">
    <source>
        <dbReference type="ARBA" id="ARBA00023085"/>
    </source>
</evidence>
<evidence type="ECO:0000313" key="7">
    <source>
        <dbReference type="EMBL" id="KAK2649736.1"/>
    </source>
</evidence>
<evidence type="ECO:0000256" key="1">
    <source>
        <dbReference type="ARBA" id="ARBA00005184"/>
    </source>
</evidence>
<accession>A0AAD9U880</accession>
<sequence>MDKIVLPRGWSDWGVQKRDTSVFYGEYKCRGPGANLTGSVPWARILTDEEAMTFIGTYYVDGDSWLTSP</sequence>
<dbReference type="InterPro" id="IPR000070">
    <property type="entry name" value="Pectinesterase_cat"/>
</dbReference>
<comment type="caution">
    <text evidence="7">The sequence shown here is derived from an EMBL/GenBank/DDBJ whole genome shotgun (WGS) entry which is preliminary data.</text>
</comment>
<evidence type="ECO:0000256" key="4">
    <source>
        <dbReference type="ARBA" id="ARBA00022801"/>
    </source>
</evidence>
<keyword evidence="4" id="KW-0378">Hydrolase</keyword>
<dbReference type="PANTHER" id="PTHR31321">
    <property type="entry name" value="ACYL-COA THIOESTER HYDROLASE YBHC-RELATED"/>
    <property type="match status" value="1"/>
</dbReference>
<gene>
    <name evidence="7" type="ORF">Ddye_017225</name>
</gene>
<dbReference type="SUPFAM" id="SSF51126">
    <property type="entry name" value="Pectin lyase-like"/>
    <property type="match status" value="1"/>
</dbReference>
<dbReference type="EC" id="3.1.1.11" evidence="3"/>
<keyword evidence="8" id="KW-1185">Reference proteome</keyword>
<dbReference type="EMBL" id="JANJYI010000005">
    <property type="protein sequence ID" value="KAK2649736.1"/>
    <property type="molecule type" value="Genomic_DNA"/>
</dbReference>
<evidence type="ECO:0000313" key="8">
    <source>
        <dbReference type="Proteomes" id="UP001280121"/>
    </source>
</evidence>
<evidence type="ECO:0000256" key="2">
    <source>
        <dbReference type="ARBA" id="ARBA00008891"/>
    </source>
</evidence>
<name>A0AAD9U880_9ROSI</name>
<dbReference type="InterPro" id="IPR012334">
    <property type="entry name" value="Pectin_lyas_fold"/>
</dbReference>
<evidence type="ECO:0000259" key="6">
    <source>
        <dbReference type="Pfam" id="PF01095"/>
    </source>
</evidence>
<organism evidence="7 8">
    <name type="scientific">Dipteronia dyeriana</name>
    <dbReference type="NCBI Taxonomy" id="168575"/>
    <lineage>
        <taxon>Eukaryota</taxon>
        <taxon>Viridiplantae</taxon>
        <taxon>Streptophyta</taxon>
        <taxon>Embryophyta</taxon>
        <taxon>Tracheophyta</taxon>
        <taxon>Spermatophyta</taxon>
        <taxon>Magnoliopsida</taxon>
        <taxon>eudicotyledons</taxon>
        <taxon>Gunneridae</taxon>
        <taxon>Pentapetalae</taxon>
        <taxon>rosids</taxon>
        <taxon>malvids</taxon>
        <taxon>Sapindales</taxon>
        <taxon>Sapindaceae</taxon>
        <taxon>Hippocastanoideae</taxon>
        <taxon>Acereae</taxon>
        <taxon>Dipteronia</taxon>
    </lineage>
</organism>